<gene>
    <name evidence="1" type="ORF">B0T25DRAFT_118899</name>
</gene>
<name>A0AAJ0HRD4_9PEZI</name>
<organism evidence="1 2">
    <name type="scientific">Lasiosphaeria hispida</name>
    <dbReference type="NCBI Taxonomy" id="260671"/>
    <lineage>
        <taxon>Eukaryota</taxon>
        <taxon>Fungi</taxon>
        <taxon>Dikarya</taxon>
        <taxon>Ascomycota</taxon>
        <taxon>Pezizomycotina</taxon>
        <taxon>Sordariomycetes</taxon>
        <taxon>Sordariomycetidae</taxon>
        <taxon>Sordariales</taxon>
        <taxon>Lasiosphaeriaceae</taxon>
        <taxon>Lasiosphaeria</taxon>
    </lineage>
</organism>
<reference evidence="1" key="1">
    <citation type="journal article" date="2023" name="Mol. Phylogenet. Evol.">
        <title>Genome-scale phylogeny and comparative genomics of the fungal order Sordariales.</title>
        <authorList>
            <person name="Hensen N."/>
            <person name="Bonometti L."/>
            <person name="Westerberg I."/>
            <person name="Brannstrom I.O."/>
            <person name="Guillou S."/>
            <person name="Cros-Aarteil S."/>
            <person name="Calhoun S."/>
            <person name="Haridas S."/>
            <person name="Kuo A."/>
            <person name="Mondo S."/>
            <person name="Pangilinan J."/>
            <person name="Riley R."/>
            <person name="LaButti K."/>
            <person name="Andreopoulos B."/>
            <person name="Lipzen A."/>
            <person name="Chen C."/>
            <person name="Yan M."/>
            <person name="Daum C."/>
            <person name="Ng V."/>
            <person name="Clum A."/>
            <person name="Steindorff A."/>
            <person name="Ohm R.A."/>
            <person name="Martin F."/>
            <person name="Silar P."/>
            <person name="Natvig D.O."/>
            <person name="Lalanne C."/>
            <person name="Gautier V."/>
            <person name="Ament-Velasquez S.L."/>
            <person name="Kruys A."/>
            <person name="Hutchinson M.I."/>
            <person name="Powell A.J."/>
            <person name="Barry K."/>
            <person name="Miller A.N."/>
            <person name="Grigoriev I.V."/>
            <person name="Debuchy R."/>
            <person name="Gladieux P."/>
            <person name="Hiltunen Thoren M."/>
            <person name="Johannesson H."/>
        </authorList>
    </citation>
    <scope>NUCLEOTIDE SEQUENCE</scope>
    <source>
        <strain evidence="1">CBS 955.72</strain>
    </source>
</reference>
<keyword evidence="2" id="KW-1185">Reference proteome</keyword>
<reference evidence="1" key="2">
    <citation type="submission" date="2023-06" db="EMBL/GenBank/DDBJ databases">
        <authorList>
            <consortium name="Lawrence Berkeley National Laboratory"/>
            <person name="Haridas S."/>
            <person name="Hensen N."/>
            <person name="Bonometti L."/>
            <person name="Westerberg I."/>
            <person name="Brannstrom I.O."/>
            <person name="Guillou S."/>
            <person name="Cros-Aarteil S."/>
            <person name="Calhoun S."/>
            <person name="Kuo A."/>
            <person name="Mondo S."/>
            <person name="Pangilinan J."/>
            <person name="Riley R."/>
            <person name="Labutti K."/>
            <person name="Andreopoulos B."/>
            <person name="Lipzen A."/>
            <person name="Chen C."/>
            <person name="Yanf M."/>
            <person name="Daum C."/>
            <person name="Ng V."/>
            <person name="Clum A."/>
            <person name="Steindorff A."/>
            <person name="Ohm R."/>
            <person name="Martin F."/>
            <person name="Silar P."/>
            <person name="Natvig D."/>
            <person name="Lalanne C."/>
            <person name="Gautier V."/>
            <person name="Ament-Velasquez S.L."/>
            <person name="Kruys A."/>
            <person name="Hutchinson M.I."/>
            <person name="Powell A.J."/>
            <person name="Barry K."/>
            <person name="Miller A.N."/>
            <person name="Grigoriev I.V."/>
            <person name="Debuchy R."/>
            <person name="Gladieux P."/>
            <person name="Thoren M.H."/>
            <person name="Johannesson H."/>
        </authorList>
    </citation>
    <scope>NUCLEOTIDE SEQUENCE</scope>
    <source>
        <strain evidence="1">CBS 955.72</strain>
    </source>
</reference>
<evidence type="ECO:0000313" key="2">
    <source>
        <dbReference type="Proteomes" id="UP001275084"/>
    </source>
</evidence>
<evidence type="ECO:0000313" key="1">
    <source>
        <dbReference type="EMBL" id="KAK3360059.1"/>
    </source>
</evidence>
<proteinExistence type="predicted"/>
<protein>
    <submittedName>
        <fullName evidence="1">Uncharacterized protein</fullName>
    </submittedName>
</protein>
<accession>A0AAJ0HRD4</accession>
<comment type="caution">
    <text evidence="1">The sequence shown here is derived from an EMBL/GenBank/DDBJ whole genome shotgun (WGS) entry which is preliminary data.</text>
</comment>
<sequence length="139" mass="16019">MPSCRHCKSVHQFKRYCNRNGQTQTMPTPLDNAMKSRSAFLGKIGFLTSRRVFWDTAVCRAYFVNSSAAFTGLVTGVAVWAIWGGDIFPAESDPKGNPEDWSKEEMRRWLTVRNLHPHHSDTRDQLLDRIRANLRIPRQ</sequence>
<dbReference type="EMBL" id="JAUIQD010000002">
    <property type="protein sequence ID" value="KAK3360059.1"/>
    <property type="molecule type" value="Genomic_DNA"/>
</dbReference>
<dbReference type="Proteomes" id="UP001275084">
    <property type="component" value="Unassembled WGS sequence"/>
</dbReference>
<dbReference type="AlphaFoldDB" id="A0AAJ0HRD4"/>